<dbReference type="SUPFAM" id="SSF50447">
    <property type="entry name" value="Translation proteins"/>
    <property type="match status" value="1"/>
</dbReference>
<evidence type="ECO:0000256" key="3">
    <source>
        <dbReference type="ARBA" id="ARBA00022552"/>
    </source>
</evidence>
<keyword evidence="2 5" id="KW-0690">Ribosome biogenesis</keyword>
<evidence type="ECO:0000256" key="5">
    <source>
        <dbReference type="HAMAP-Rule" id="MF_00014"/>
    </source>
</evidence>
<evidence type="ECO:0000256" key="2">
    <source>
        <dbReference type="ARBA" id="ARBA00022517"/>
    </source>
</evidence>
<dbReference type="InterPro" id="IPR036976">
    <property type="entry name" value="RimM_N_sf"/>
</dbReference>
<feature type="domain" description="RimM N-terminal" evidence="7">
    <location>
        <begin position="66"/>
        <end position="146"/>
    </location>
</feature>
<organism evidence="9 10">
    <name type="scientific">Methylobacterium indicum</name>
    <dbReference type="NCBI Taxonomy" id="1775910"/>
    <lineage>
        <taxon>Bacteria</taxon>
        <taxon>Pseudomonadati</taxon>
        <taxon>Pseudomonadota</taxon>
        <taxon>Alphaproteobacteria</taxon>
        <taxon>Hyphomicrobiales</taxon>
        <taxon>Methylobacteriaceae</taxon>
        <taxon>Methylobacterium</taxon>
    </lineage>
</organism>
<dbReference type="InterPro" id="IPR056792">
    <property type="entry name" value="PRC_RimM"/>
</dbReference>
<dbReference type="InterPro" id="IPR011033">
    <property type="entry name" value="PRC_barrel-like_sf"/>
</dbReference>
<dbReference type="RefSeq" id="WP_207177879.1">
    <property type="nucleotide sequence ID" value="NZ_AP024145.1"/>
</dbReference>
<dbReference type="GO" id="GO:0005737">
    <property type="term" value="C:cytoplasm"/>
    <property type="evidence" value="ECO:0007669"/>
    <property type="project" value="UniProtKB-SubCell"/>
</dbReference>
<dbReference type="GO" id="GO:0005840">
    <property type="term" value="C:ribosome"/>
    <property type="evidence" value="ECO:0007669"/>
    <property type="project" value="InterPro"/>
</dbReference>
<comment type="function">
    <text evidence="5">An accessory protein needed during the final step in the assembly of 30S ribosomal subunit, possibly for assembly of the head region. Essential for efficient processing of 16S rRNA. May be needed both before and after RbfA during the maturation of 16S rRNA. It has affinity for free ribosomal 30S subunits but not for 70S ribosomes.</text>
</comment>
<dbReference type="PANTHER" id="PTHR33692">
    <property type="entry name" value="RIBOSOME MATURATION FACTOR RIMM"/>
    <property type="match status" value="1"/>
</dbReference>
<reference evidence="9" key="1">
    <citation type="submission" date="2020-11" db="EMBL/GenBank/DDBJ databases">
        <title>Complete genome sequence of a novel pathogenic Methylobacterium strain isolated from rice in Vietnam.</title>
        <authorList>
            <person name="Lai K."/>
            <person name="Okazaki S."/>
            <person name="Higashi K."/>
            <person name="Mori H."/>
            <person name="Toyoda A."/>
            <person name="Kurokawa K."/>
        </authorList>
    </citation>
    <scope>NUCLEOTIDE SEQUENCE</scope>
    <source>
        <strain evidence="9">VL1</strain>
    </source>
</reference>
<keyword evidence="1 5" id="KW-0963">Cytoplasm</keyword>
<feature type="domain" description="Ribosome maturation factor RimM PRC barrel" evidence="8">
    <location>
        <begin position="161"/>
        <end position="228"/>
    </location>
</feature>
<proteinExistence type="inferred from homology"/>
<dbReference type="Pfam" id="PF24986">
    <property type="entry name" value="PRC_RimM"/>
    <property type="match status" value="1"/>
</dbReference>
<keyword evidence="3 5" id="KW-0698">rRNA processing</keyword>
<evidence type="ECO:0000259" key="7">
    <source>
        <dbReference type="Pfam" id="PF01782"/>
    </source>
</evidence>
<comment type="subunit">
    <text evidence="5">Binds ribosomal protein uS19.</text>
</comment>
<evidence type="ECO:0000259" key="8">
    <source>
        <dbReference type="Pfam" id="PF24986"/>
    </source>
</evidence>
<dbReference type="AlphaFoldDB" id="A0A8H8WV86"/>
<dbReference type="Gene3D" id="2.30.30.240">
    <property type="entry name" value="PRC-barrel domain"/>
    <property type="match status" value="1"/>
</dbReference>
<dbReference type="EMBL" id="AP024145">
    <property type="protein sequence ID" value="BCM84877.1"/>
    <property type="molecule type" value="Genomic_DNA"/>
</dbReference>
<comment type="domain">
    <text evidence="5">The PRC barrel domain binds ribosomal protein uS19.</text>
</comment>
<dbReference type="InterPro" id="IPR011961">
    <property type="entry name" value="RimM"/>
</dbReference>
<dbReference type="SUPFAM" id="SSF50346">
    <property type="entry name" value="PRC-barrel domain"/>
    <property type="match status" value="1"/>
</dbReference>
<dbReference type="Proteomes" id="UP000663508">
    <property type="component" value="Chromosome"/>
</dbReference>
<comment type="similarity">
    <text evidence="5">Belongs to the RimM family.</text>
</comment>
<gene>
    <name evidence="5" type="primary">rimM</name>
    <name evidence="9" type="ORF">mvi_33380</name>
</gene>
<comment type="subcellular location">
    <subcellularLocation>
        <location evidence="5">Cytoplasm</location>
    </subcellularLocation>
</comment>
<dbReference type="InterPro" id="IPR009000">
    <property type="entry name" value="Transl_B-barrel_sf"/>
</dbReference>
<dbReference type="HAMAP" id="MF_00014">
    <property type="entry name" value="Ribosome_mat_RimM"/>
    <property type="match status" value="1"/>
</dbReference>
<dbReference type="Gene3D" id="2.40.30.60">
    <property type="entry name" value="RimM"/>
    <property type="match status" value="1"/>
</dbReference>
<feature type="region of interest" description="Disordered" evidence="6">
    <location>
        <begin position="1"/>
        <end position="56"/>
    </location>
</feature>
<dbReference type="GO" id="GO:0006364">
    <property type="term" value="P:rRNA processing"/>
    <property type="evidence" value="ECO:0007669"/>
    <property type="project" value="UniProtKB-UniRule"/>
</dbReference>
<keyword evidence="4 5" id="KW-0143">Chaperone</keyword>
<name>A0A8H8WV86_9HYPH</name>
<evidence type="ECO:0000313" key="10">
    <source>
        <dbReference type="Proteomes" id="UP000663508"/>
    </source>
</evidence>
<dbReference type="KEGG" id="mind:mvi_33380"/>
<dbReference type="InterPro" id="IPR002676">
    <property type="entry name" value="RimM_N"/>
</dbReference>
<evidence type="ECO:0000256" key="6">
    <source>
        <dbReference type="SAM" id="MobiDB-lite"/>
    </source>
</evidence>
<feature type="compositionally biased region" description="Low complexity" evidence="6">
    <location>
        <begin position="10"/>
        <end position="37"/>
    </location>
</feature>
<protein>
    <recommendedName>
        <fullName evidence="5">Ribosome maturation factor RimM</fullName>
    </recommendedName>
</protein>
<dbReference type="GO" id="GO:0042274">
    <property type="term" value="P:ribosomal small subunit biogenesis"/>
    <property type="evidence" value="ECO:0007669"/>
    <property type="project" value="UniProtKB-UniRule"/>
</dbReference>
<dbReference type="Pfam" id="PF01782">
    <property type="entry name" value="RimM"/>
    <property type="match status" value="1"/>
</dbReference>
<sequence length="240" mass="24414">MARRPDARSSRGSTRGGSDPRRGAGAPARTAPAQDARSGTGSRGAPSPAAPVQGGGIAQDPAFVLLGECGRAHGLQGEVRLKSYTADPVAIGSYGPLTGADGRRIEILSLRPAAGAADILIARIAGVSGRDGAESLNRLGLYVARERLGAPEDDDEFFAADLVGLAVVDRAGHTIGTVRAVPNYGGGDLLEIAPASGGSPALLPFTRDFVPEIDVAGRRVVVEPPEDLFAPAAPRDPDAA</sequence>
<dbReference type="GO" id="GO:0043022">
    <property type="term" value="F:ribosome binding"/>
    <property type="evidence" value="ECO:0007669"/>
    <property type="project" value="InterPro"/>
</dbReference>
<evidence type="ECO:0000313" key="9">
    <source>
        <dbReference type="EMBL" id="BCM84877.1"/>
    </source>
</evidence>
<evidence type="ECO:0000256" key="4">
    <source>
        <dbReference type="ARBA" id="ARBA00023186"/>
    </source>
</evidence>
<accession>A0A8H8WV86</accession>
<dbReference type="NCBIfam" id="TIGR02273">
    <property type="entry name" value="16S_RimM"/>
    <property type="match status" value="1"/>
</dbReference>
<dbReference type="PANTHER" id="PTHR33692:SF1">
    <property type="entry name" value="RIBOSOME MATURATION FACTOR RIMM"/>
    <property type="match status" value="1"/>
</dbReference>
<evidence type="ECO:0000256" key="1">
    <source>
        <dbReference type="ARBA" id="ARBA00022490"/>
    </source>
</evidence>